<evidence type="ECO:0000259" key="9">
    <source>
        <dbReference type="PROSITE" id="PS51755"/>
    </source>
</evidence>
<dbReference type="PANTHER" id="PTHR48111">
    <property type="entry name" value="REGULATOR OF RPOS"/>
    <property type="match status" value="1"/>
</dbReference>
<gene>
    <name evidence="10" type="ORF">DEQ80_05095</name>
</gene>
<dbReference type="GO" id="GO:0005829">
    <property type="term" value="C:cytosol"/>
    <property type="evidence" value="ECO:0007669"/>
    <property type="project" value="TreeGrafter"/>
</dbReference>
<dbReference type="GO" id="GO:0032993">
    <property type="term" value="C:protein-DNA complex"/>
    <property type="evidence" value="ECO:0007669"/>
    <property type="project" value="TreeGrafter"/>
</dbReference>
<keyword evidence="5" id="KW-0804">Transcription</keyword>
<dbReference type="PANTHER" id="PTHR48111:SF40">
    <property type="entry name" value="PHOSPHATE REGULON TRANSCRIPTIONAL REGULATORY PROTEIN PHOB"/>
    <property type="match status" value="1"/>
</dbReference>
<keyword evidence="2" id="KW-0902">Two-component regulatory system</keyword>
<keyword evidence="4 7" id="KW-0238">DNA-binding</keyword>
<keyword evidence="3" id="KW-0805">Transcription regulation</keyword>
<evidence type="ECO:0000256" key="2">
    <source>
        <dbReference type="ARBA" id="ARBA00023012"/>
    </source>
</evidence>
<dbReference type="GO" id="GO:0000976">
    <property type="term" value="F:transcription cis-regulatory region binding"/>
    <property type="evidence" value="ECO:0007669"/>
    <property type="project" value="TreeGrafter"/>
</dbReference>
<evidence type="ECO:0000256" key="6">
    <source>
        <dbReference type="PROSITE-ProRule" id="PRU00169"/>
    </source>
</evidence>
<reference evidence="10 11" key="1">
    <citation type="journal article" date="2018" name="Nat. Biotechnol.">
        <title>A standardized bacterial taxonomy based on genome phylogeny substantially revises the tree of life.</title>
        <authorList>
            <person name="Parks D.H."/>
            <person name="Chuvochina M."/>
            <person name="Waite D.W."/>
            <person name="Rinke C."/>
            <person name="Skarshewski A."/>
            <person name="Chaumeil P.A."/>
            <person name="Hugenholtz P."/>
        </authorList>
    </citation>
    <scope>NUCLEOTIDE SEQUENCE [LARGE SCALE GENOMIC DNA]</scope>
    <source>
        <strain evidence="10">UBA8781</strain>
    </source>
</reference>
<proteinExistence type="predicted"/>
<dbReference type="Gene3D" id="6.10.250.690">
    <property type="match status" value="1"/>
</dbReference>
<dbReference type="Pfam" id="PF00486">
    <property type="entry name" value="Trans_reg_C"/>
    <property type="match status" value="1"/>
</dbReference>
<dbReference type="InterPro" id="IPR036388">
    <property type="entry name" value="WH-like_DNA-bd_sf"/>
</dbReference>
<dbReference type="InterPro" id="IPR001789">
    <property type="entry name" value="Sig_transdc_resp-reg_receiver"/>
</dbReference>
<evidence type="ECO:0000256" key="7">
    <source>
        <dbReference type="PROSITE-ProRule" id="PRU01091"/>
    </source>
</evidence>
<feature type="domain" description="Response regulatory" evidence="8">
    <location>
        <begin position="4"/>
        <end position="117"/>
    </location>
</feature>
<dbReference type="SMART" id="SM00862">
    <property type="entry name" value="Trans_reg_C"/>
    <property type="match status" value="1"/>
</dbReference>
<comment type="caution">
    <text evidence="10">The sequence shown here is derived from an EMBL/GenBank/DDBJ whole genome shotgun (WGS) entry which is preliminary data.</text>
</comment>
<accession>A0A3D1JG63</accession>
<dbReference type="Gene3D" id="1.10.10.10">
    <property type="entry name" value="Winged helix-like DNA-binding domain superfamily/Winged helix DNA-binding domain"/>
    <property type="match status" value="1"/>
</dbReference>
<feature type="domain" description="OmpR/PhoB-type" evidence="9">
    <location>
        <begin position="130"/>
        <end position="228"/>
    </location>
</feature>
<dbReference type="STRING" id="229919.GCA_001050195_02083"/>
<dbReference type="FunFam" id="3.40.50.2300:FF:000001">
    <property type="entry name" value="DNA-binding response regulator PhoB"/>
    <property type="match status" value="1"/>
</dbReference>
<evidence type="ECO:0000259" key="8">
    <source>
        <dbReference type="PROSITE" id="PS50110"/>
    </source>
</evidence>
<name>A0A3D1JG63_9CHLR</name>
<dbReference type="EMBL" id="DPBP01000022">
    <property type="protein sequence ID" value="HCE17215.1"/>
    <property type="molecule type" value="Genomic_DNA"/>
</dbReference>
<dbReference type="InterPro" id="IPR011006">
    <property type="entry name" value="CheY-like_superfamily"/>
</dbReference>
<dbReference type="SMART" id="SM00448">
    <property type="entry name" value="REC"/>
    <property type="match status" value="1"/>
</dbReference>
<dbReference type="CDD" id="cd17574">
    <property type="entry name" value="REC_OmpR"/>
    <property type="match status" value="1"/>
</dbReference>
<evidence type="ECO:0000313" key="11">
    <source>
        <dbReference type="Proteomes" id="UP000264141"/>
    </source>
</evidence>
<dbReference type="PROSITE" id="PS50110">
    <property type="entry name" value="RESPONSE_REGULATORY"/>
    <property type="match status" value="1"/>
</dbReference>
<evidence type="ECO:0000256" key="3">
    <source>
        <dbReference type="ARBA" id="ARBA00023015"/>
    </source>
</evidence>
<dbReference type="InterPro" id="IPR039420">
    <property type="entry name" value="WalR-like"/>
</dbReference>
<dbReference type="InterPro" id="IPR001867">
    <property type="entry name" value="OmpR/PhoB-type_DNA-bd"/>
</dbReference>
<dbReference type="SUPFAM" id="SSF52172">
    <property type="entry name" value="CheY-like"/>
    <property type="match status" value="1"/>
</dbReference>
<dbReference type="FunFam" id="1.10.10.10:FF:000018">
    <property type="entry name" value="DNA-binding response regulator ResD"/>
    <property type="match status" value="1"/>
</dbReference>
<organism evidence="10 11">
    <name type="scientific">Anaerolinea thermolimosa</name>
    <dbReference type="NCBI Taxonomy" id="229919"/>
    <lineage>
        <taxon>Bacteria</taxon>
        <taxon>Bacillati</taxon>
        <taxon>Chloroflexota</taxon>
        <taxon>Anaerolineae</taxon>
        <taxon>Anaerolineales</taxon>
        <taxon>Anaerolineaceae</taxon>
        <taxon>Anaerolinea</taxon>
    </lineage>
</organism>
<evidence type="ECO:0000256" key="1">
    <source>
        <dbReference type="ARBA" id="ARBA00022553"/>
    </source>
</evidence>
<protein>
    <submittedName>
        <fullName evidence="10">DNA-binding response regulator</fullName>
    </submittedName>
</protein>
<sequence length="228" mass="25446">MSKRILIIDDDVLLRRSLGFNLEKAGFDVFTAATAEDGLLIAQQQPPDLILLDINMPGMDGLDALKHFREQTKAPVIFVTARRRELDEILGLELGADDYVTKPFDFDVLLARIKATLRRANPPSVDTSPASALEIGDIRIDPGAHTVSIRGKEIELSPKEFDLLYALALNAGKVVSADELIARVWGAEFEGEPQALYVHIRWLREKLEEDPNRPRHILTVRGVGYKLV</sequence>
<dbReference type="CDD" id="cd00383">
    <property type="entry name" value="trans_reg_C"/>
    <property type="match status" value="1"/>
</dbReference>
<keyword evidence="1 6" id="KW-0597">Phosphoprotein</keyword>
<feature type="modified residue" description="4-aspartylphosphate" evidence="6">
    <location>
        <position position="53"/>
    </location>
</feature>
<feature type="DNA-binding region" description="OmpR/PhoB-type" evidence="7">
    <location>
        <begin position="130"/>
        <end position="228"/>
    </location>
</feature>
<dbReference type="Proteomes" id="UP000264141">
    <property type="component" value="Unassembled WGS sequence"/>
</dbReference>
<dbReference type="PROSITE" id="PS51755">
    <property type="entry name" value="OMPR_PHOB"/>
    <property type="match status" value="1"/>
</dbReference>
<dbReference type="GO" id="GO:0000156">
    <property type="term" value="F:phosphorelay response regulator activity"/>
    <property type="evidence" value="ECO:0007669"/>
    <property type="project" value="TreeGrafter"/>
</dbReference>
<evidence type="ECO:0000313" key="10">
    <source>
        <dbReference type="EMBL" id="HCE17215.1"/>
    </source>
</evidence>
<evidence type="ECO:0000256" key="4">
    <source>
        <dbReference type="ARBA" id="ARBA00023125"/>
    </source>
</evidence>
<evidence type="ECO:0000256" key="5">
    <source>
        <dbReference type="ARBA" id="ARBA00023163"/>
    </source>
</evidence>
<dbReference type="AlphaFoldDB" id="A0A3D1JG63"/>
<dbReference type="GO" id="GO:0006355">
    <property type="term" value="P:regulation of DNA-templated transcription"/>
    <property type="evidence" value="ECO:0007669"/>
    <property type="project" value="InterPro"/>
</dbReference>
<dbReference type="Pfam" id="PF00072">
    <property type="entry name" value="Response_reg"/>
    <property type="match status" value="1"/>
</dbReference>
<dbReference type="Gene3D" id="3.40.50.2300">
    <property type="match status" value="1"/>
</dbReference>